<dbReference type="EMBL" id="MNPL01014563">
    <property type="protein sequence ID" value="OQR71457.1"/>
    <property type="molecule type" value="Genomic_DNA"/>
</dbReference>
<dbReference type="PANTHER" id="PTHR21435:SF1">
    <property type="entry name" value="MITOCHONDRIAL IMPORT INNER MEMBRANE TRANSLOCASE SUBUNIT TIM29"/>
    <property type="match status" value="1"/>
</dbReference>
<organism evidence="1 2">
    <name type="scientific">Tropilaelaps mercedesae</name>
    <dbReference type="NCBI Taxonomy" id="418985"/>
    <lineage>
        <taxon>Eukaryota</taxon>
        <taxon>Metazoa</taxon>
        <taxon>Ecdysozoa</taxon>
        <taxon>Arthropoda</taxon>
        <taxon>Chelicerata</taxon>
        <taxon>Arachnida</taxon>
        <taxon>Acari</taxon>
        <taxon>Parasitiformes</taxon>
        <taxon>Mesostigmata</taxon>
        <taxon>Gamasina</taxon>
        <taxon>Dermanyssoidea</taxon>
        <taxon>Laelapidae</taxon>
        <taxon>Tropilaelaps</taxon>
    </lineage>
</organism>
<keyword evidence="2" id="KW-1185">Reference proteome</keyword>
<dbReference type="STRING" id="418985.A0A1V9XD40"/>
<comment type="caution">
    <text evidence="1">The sequence shown here is derived from an EMBL/GenBank/DDBJ whole genome shotgun (WGS) entry which is preliminary data.</text>
</comment>
<dbReference type="OrthoDB" id="5970620at2759"/>
<evidence type="ECO:0000313" key="2">
    <source>
        <dbReference type="Proteomes" id="UP000192247"/>
    </source>
</evidence>
<dbReference type="Proteomes" id="UP000192247">
    <property type="component" value="Unassembled WGS sequence"/>
</dbReference>
<dbReference type="InterPro" id="IPR019322">
    <property type="entry name" value="TIMM29"/>
</dbReference>
<dbReference type="AlphaFoldDB" id="A0A1V9XD40"/>
<name>A0A1V9XD40_9ACAR</name>
<proteinExistence type="predicted"/>
<dbReference type="PANTHER" id="PTHR21435">
    <property type="entry name" value="MITOCHONDRIAL IMPORT INNER MEMBRANE TRANSLOCASE SUBUNIT TIM29"/>
    <property type="match status" value="1"/>
</dbReference>
<gene>
    <name evidence="1" type="ORF">BIW11_10985</name>
</gene>
<reference evidence="1 2" key="1">
    <citation type="journal article" date="2017" name="Gigascience">
        <title>Draft genome of the honey bee ectoparasitic mite, Tropilaelaps mercedesae, is shaped by the parasitic life history.</title>
        <authorList>
            <person name="Dong X."/>
            <person name="Armstrong S.D."/>
            <person name="Xia D."/>
            <person name="Makepeace B.L."/>
            <person name="Darby A.C."/>
            <person name="Kadowaki T."/>
        </authorList>
    </citation>
    <scope>NUCLEOTIDE SEQUENCE [LARGE SCALE GENOMIC DNA]</scope>
    <source>
        <strain evidence="1">Wuxi-XJTLU</strain>
    </source>
</reference>
<accession>A0A1V9XD40</accession>
<dbReference type="Pfam" id="PF10171">
    <property type="entry name" value="Tim29"/>
    <property type="match status" value="1"/>
</dbReference>
<sequence length="110" mass="12835">MYKGGLLTVASIATNPTEVDYVAQQTEWCNEMATCSKSIRSHKAEQYLQRISGDYAPTCQLYQAQCAFYEPTFFELISERLVDIGIFGRWWLINRKMLNYDINDQEFVTR</sequence>
<dbReference type="GO" id="GO:0042721">
    <property type="term" value="C:TIM22 mitochondrial import inner membrane insertion complex"/>
    <property type="evidence" value="ECO:0007669"/>
    <property type="project" value="InterPro"/>
</dbReference>
<dbReference type="GO" id="GO:0045039">
    <property type="term" value="P:protein insertion into mitochondrial inner membrane"/>
    <property type="evidence" value="ECO:0007669"/>
    <property type="project" value="TreeGrafter"/>
</dbReference>
<protein>
    <submittedName>
        <fullName evidence="1">Uncharacterized protein</fullName>
    </submittedName>
</protein>
<dbReference type="InParanoid" id="A0A1V9XD40"/>
<evidence type="ECO:0000313" key="1">
    <source>
        <dbReference type="EMBL" id="OQR71457.1"/>
    </source>
</evidence>